<dbReference type="EMBL" id="BJWL01000021">
    <property type="protein sequence ID" value="GFZ10429.1"/>
    <property type="molecule type" value="Genomic_DNA"/>
</dbReference>
<feature type="chain" id="PRO_5033911051" evidence="1">
    <location>
        <begin position="25"/>
        <end position="105"/>
    </location>
</feature>
<evidence type="ECO:0000313" key="2">
    <source>
        <dbReference type="EMBL" id="GFZ10416.1"/>
    </source>
</evidence>
<proteinExistence type="predicted"/>
<dbReference type="AlphaFoldDB" id="A0A7J0GHY6"/>
<keyword evidence="4" id="KW-1185">Reference proteome</keyword>
<reference evidence="2 4" key="1">
    <citation type="submission" date="2019-07" db="EMBL/GenBank/DDBJ databases">
        <title>De Novo Assembly of kiwifruit Actinidia rufa.</title>
        <authorList>
            <person name="Sugita-Konishi S."/>
            <person name="Sato K."/>
            <person name="Mori E."/>
            <person name="Abe Y."/>
            <person name="Kisaki G."/>
            <person name="Hamano K."/>
            <person name="Suezawa K."/>
            <person name="Otani M."/>
            <person name="Fukuda T."/>
            <person name="Manabe T."/>
            <person name="Gomi K."/>
            <person name="Tabuchi M."/>
            <person name="Akimitsu K."/>
            <person name="Kataoka I."/>
        </authorList>
    </citation>
    <scope>NUCLEOTIDE SEQUENCE [LARGE SCALE GENOMIC DNA]</scope>
    <source>
        <strain evidence="4">cv. Fuchu</strain>
        <strain evidence="2">Fuchu</strain>
    </source>
</reference>
<protein>
    <submittedName>
        <fullName evidence="2">GAST1 protein homolog 1</fullName>
    </submittedName>
</protein>
<evidence type="ECO:0000313" key="4">
    <source>
        <dbReference type="Proteomes" id="UP000585474"/>
    </source>
</evidence>
<organism evidence="2 4">
    <name type="scientific">Actinidia rufa</name>
    <dbReference type="NCBI Taxonomy" id="165716"/>
    <lineage>
        <taxon>Eukaryota</taxon>
        <taxon>Viridiplantae</taxon>
        <taxon>Streptophyta</taxon>
        <taxon>Embryophyta</taxon>
        <taxon>Tracheophyta</taxon>
        <taxon>Spermatophyta</taxon>
        <taxon>Magnoliopsida</taxon>
        <taxon>eudicotyledons</taxon>
        <taxon>Gunneridae</taxon>
        <taxon>Pentapetalae</taxon>
        <taxon>asterids</taxon>
        <taxon>Ericales</taxon>
        <taxon>Actinidiaceae</taxon>
        <taxon>Actinidia</taxon>
    </lineage>
</organism>
<dbReference type="Proteomes" id="UP000585474">
    <property type="component" value="Unassembled WGS sequence"/>
</dbReference>
<sequence length="105" mass="11529">MAILSKALFAYLFISLLIFHLVRADDEMIVGERARSGASYRRGRICAIGHAELAASAATACHLAPPATKMSAPATPPSPPTAAERSALRTIKPSSWRWRWRWVNL</sequence>
<name>A0A7J0GHY6_9ERIC</name>
<keyword evidence="1" id="KW-0732">Signal</keyword>
<evidence type="ECO:0000313" key="3">
    <source>
        <dbReference type="EMBL" id="GFZ10429.1"/>
    </source>
</evidence>
<gene>
    <name evidence="2" type="ORF">Acr_21g0010150</name>
    <name evidence="3" type="ORF">Acr_21g0010280</name>
</gene>
<evidence type="ECO:0000256" key="1">
    <source>
        <dbReference type="SAM" id="SignalP"/>
    </source>
</evidence>
<dbReference type="EMBL" id="BJWL01000021">
    <property type="protein sequence ID" value="GFZ10416.1"/>
    <property type="molecule type" value="Genomic_DNA"/>
</dbReference>
<comment type="caution">
    <text evidence="2">The sequence shown here is derived from an EMBL/GenBank/DDBJ whole genome shotgun (WGS) entry which is preliminary data.</text>
</comment>
<feature type="signal peptide" evidence="1">
    <location>
        <begin position="1"/>
        <end position="24"/>
    </location>
</feature>
<accession>A0A7J0GHY6</accession>